<dbReference type="HOGENOM" id="CLU_1017951_0_0_5"/>
<dbReference type="EMBL" id="CP000634">
    <property type="protein sequence ID" value="ACM39147.1"/>
    <property type="molecule type" value="Genomic_DNA"/>
</dbReference>
<dbReference type="RefSeq" id="WP_012654389.1">
    <property type="nucleotide sequence ID" value="NC_011988.1"/>
</dbReference>
<proteinExistence type="predicted"/>
<accession>B9K2P9</accession>
<name>B9K2P9_ALLAM</name>
<sequence length="273" mass="30618">MTITSEIIAKLKEDMGASPVDDITVIDRKQLEALEAALPQTAATHRHKKRGSTYELIGIGKMQTEHWHDPNLDAEYDNQAVDMREVAIYRATEDGNLWVRPREEFEDGRFEELPVATVTTAPAQEPVITLDDRMKAAGMLTIAEMMGATPLTRFMSNPAINTIQYFSEWLDRKVSSYLLMKAPYDLGDKSEDDELYEWVLAHAGVFSAIREQFRVVLSAMPDQQARIAELEAALADMLPPNLPWKRDADGVLIHHKVAAINAARTVLNKGKAE</sequence>
<protein>
    <submittedName>
        <fullName evidence="1">Uncharacterized protein</fullName>
    </submittedName>
</protein>
<dbReference type="Proteomes" id="UP000001596">
    <property type="component" value="Chromosome 2"/>
</dbReference>
<dbReference type="KEGG" id="avi:Avi_6151"/>
<evidence type="ECO:0000313" key="1">
    <source>
        <dbReference type="EMBL" id="ACM39147.1"/>
    </source>
</evidence>
<keyword evidence="2" id="KW-1185">Reference proteome</keyword>
<gene>
    <name evidence="1" type="ordered locus">Avi_6151</name>
</gene>
<dbReference type="AlphaFoldDB" id="B9K2P9"/>
<dbReference type="STRING" id="311402.Avi_6151"/>
<organism evidence="1 2">
    <name type="scientific">Allorhizobium ampelinum (strain ATCC BAA-846 / DSM 112012 / S4)</name>
    <name type="common">Agrobacterium vitis (strain S4)</name>
    <dbReference type="NCBI Taxonomy" id="311402"/>
    <lineage>
        <taxon>Bacteria</taxon>
        <taxon>Pseudomonadati</taxon>
        <taxon>Pseudomonadota</taxon>
        <taxon>Alphaproteobacteria</taxon>
        <taxon>Hyphomicrobiales</taxon>
        <taxon>Rhizobiaceae</taxon>
        <taxon>Rhizobium/Agrobacterium group</taxon>
        <taxon>Allorhizobium</taxon>
        <taxon>Allorhizobium ampelinum</taxon>
    </lineage>
</organism>
<reference evidence="1 2" key="1">
    <citation type="journal article" date="2009" name="J. Bacteriol.">
        <title>Genome sequences of three Agrobacterium biovars help elucidate the evolution of multichromosome genomes in bacteria.</title>
        <authorList>
            <person name="Slater S.C."/>
            <person name="Goldman B.S."/>
            <person name="Goodner B."/>
            <person name="Setubal J.C."/>
            <person name="Farrand S.K."/>
            <person name="Nester E.W."/>
            <person name="Burr T.J."/>
            <person name="Banta L."/>
            <person name="Dickerman A.W."/>
            <person name="Paulsen I."/>
            <person name="Otten L."/>
            <person name="Suen G."/>
            <person name="Welch R."/>
            <person name="Almeida N.F."/>
            <person name="Arnold F."/>
            <person name="Burton O.T."/>
            <person name="Du Z."/>
            <person name="Ewing A."/>
            <person name="Godsy E."/>
            <person name="Heisel S."/>
            <person name="Houmiel K.L."/>
            <person name="Jhaveri J."/>
            <person name="Lu J."/>
            <person name="Miller N.M."/>
            <person name="Norton S."/>
            <person name="Chen Q."/>
            <person name="Phoolcharoen W."/>
            <person name="Ohlin V."/>
            <person name="Ondrusek D."/>
            <person name="Pride N."/>
            <person name="Stricklin S.L."/>
            <person name="Sun J."/>
            <person name="Wheeler C."/>
            <person name="Wilson L."/>
            <person name="Zhu H."/>
            <person name="Wood D.W."/>
        </authorList>
    </citation>
    <scope>NUCLEOTIDE SEQUENCE [LARGE SCALE GENOMIC DNA]</scope>
    <source>
        <strain evidence="2">S4 / ATCC BAA-846</strain>
    </source>
</reference>
<evidence type="ECO:0000313" key="2">
    <source>
        <dbReference type="Proteomes" id="UP000001596"/>
    </source>
</evidence>